<evidence type="ECO:0000313" key="3">
    <source>
        <dbReference type="EMBL" id="KAF7727559.1"/>
    </source>
</evidence>
<evidence type="ECO:0000313" key="2">
    <source>
        <dbReference type="EMBL" id="KAF7727524.1"/>
    </source>
</evidence>
<sequence length="135" mass="14930">MHLKAAIISLTLSLALQAEASVIRGYDFGTPLEARDPVYYRNDYINVISNSLPEKYSHYGDGGSLYGLNFCRDLFRRADELCEKKDLTGDKVCKEYGSKCGIEVMTYGCGEIEGGRRGCCGKLPGQLHSASYQNL</sequence>
<proteinExistence type="predicted"/>
<evidence type="ECO:0000313" key="4">
    <source>
        <dbReference type="Proteomes" id="UP000605846"/>
    </source>
</evidence>
<dbReference type="EMBL" id="JABAYA010000054">
    <property type="protein sequence ID" value="KAF7727559.1"/>
    <property type="molecule type" value="Genomic_DNA"/>
</dbReference>
<dbReference type="AlphaFoldDB" id="A0A8H7BU63"/>
<protein>
    <submittedName>
        <fullName evidence="2">Uncharacterized protein</fullName>
    </submittedName>
</protein>
<accession>A0A8H7BU63</accession>
<keyword evidence="4" id="KW-1185">Reference proteome</keyword>
<reference evidence="2" key="1">
    <citation type="submission" date="2020-01" db="EMBL/GenBank/DDBJ databases">
        <title>Genome Sequencing of Three Apophysomyces-Like Fungal Strains Confirms a Novel Fungal Genus in the Mucoromycota with divergent Burkholderia-like Endosymbiotic Bacteria.</title>
        <authorList>
            <person name="Stajich J.E."/>
            <person name="Macias A.M."/>
            <person name="Carter-House D."/>
            <person name="Lovett B."/>
            <person name="Kasson L.R."/>
            <person name="Berry K."/>
            <person name="Grigoriev I."/>
            <person name="Chang Y."/>
            <person name="Spatafora J."/>
            <person name="Kasson M.T."/>
        </authorList>
    </citation>
    <scope>NUCLEOTIDE SEQUENCE</scope>
    <source>
        <strain evidence="2">NRRL A-21654</strain>
    </source>
</reference>
<feature type="signal peptide" evidence="1">
    <location>
        <begin position="1"/>
        <end position="20"/>
    </location>
</feature>
<keyword evidence="1" id="KW-0732">Signal</keyword>
<dbReference type="Proteomes" id="UP000605846">
    <property type="component" value="Unassembled WGS sequence"/>
</dbReference>
<feature type="chain" id="PRO_5036431102" evidence="1">
    <location>
        <begin position="21"/>
        <end position="135"/>
    </location>
</feature>
<dbReference type="EMBL" id="JABAYA010000054">
    <property type="protein sequence ID" value="KAF7727524.1"/>
    <property type="molecule type" value="Genomic_DNA"/>
</dbReference>
<organism evidence="2 4">
    <name type="scientific">Apophysomyces ossiformis</name>
    <dbReference type="NCBI Taxonomy" id="679940"/>
    <lineage>
        <taxon>Eukaryota</taxon>
        <taxon>Fungi</taxon>
        <taxon>Fungi incertae sedis</taxon>
        <taxon>Mucoromycota</taxon>
        <taxon>Mucoromycotina</taxon>
        <taxon>Mucoromycetes</taxon>
        <taxon>Mucorales</taxon>
        <taxon>Mucorineae</taxon>
        <taxon>Mucoraceae</taxon>
        <taxon>Apophysomyces</taxon>
    </lineage>
</organism>
<comment type="caution">
    <text evidence="2">The sequence shown here is derived from an EMBL/GenBank/DDBJ whole genome shotgun (WGS) entry which is preliminary data.</text>
</comment>
<evidence type="ECO:0000256" key="1">
    <source>
        <dbReference type="SAM" id="SignalP"/>
    </source>
</evidence>
<gene>
    <name evidence="2" type="ORF">EC973_007396</name>
    <name evidence="3" type="ORF">EC973_007433</name>
</gene>
<name>A0A8H7BU63_9FUNG</name>